<dbReference type="VEuPathDB" id="FungiDB:I7I52_05889"/>
<dbReference type="EMBL" id="JAEVHI010000003">
    <property type="protein sequence ID" value="KAG5295580.1"/>
    <property type="molecule type" value="Genomic_DNA"/>
</dbReference>
<proteinExistence type="predicted"/>
<dbReference type="AlphaFoldDB" id="A0A8H8CZ78"/>
<evidence type="ECO:0000313" key="1">
    <source>
        <dbReference type="EMBL" id="KAG5295580.1"/>
    </source>
</evidence>
<evidence type="ECO:0000313" key="2">
    <source>
        <dbReference type="Proteomes" id="UP000670092"/>
    </source>
</evidence>
<gene>
    <name evidence="1" type="ORF">I7I52_05889</name>
</gene>
<reference evidence="1 2" key="1">
    <citation type="submission" date="2021-01" db="EMBL/GenBank/DDBJ databases">
        <title>Chromosome-level genome assembly of a human fungal pathogen reveals clustering of transcriptionally co-regulated genes.</title>
        <authorList>
            <person name="Voorhies M."/>
            <person name="Cohen S."/>
            <person name="Shea T.P."/>
            <person name="Petrus S."/>
            <person name="Munoz J.F."/>
            <person name="Poplawski S."/>
            <person name="Goldman W.E."/>
            <person name="Michael T."/>
            <person name="Cuomo C.A."/>
            <person name="Sil A."/>
            <person name="Beyhan S."/>
        </authorList>
    </citation>
    <scope>NUCLEOTIDE SEQUENCE [LARGE SCALE GENOMIC DNA]</scope>
    <source>
        <strain evidence="1 2">G184AR</strain>
    </source>
</reference>
<comment type="caution">
    <text evidence="1">The sequence shown here is derived from an EMBL/GenBank/DDBJ whole genome shotgun (WGS) entry which is preliminary data.</text>
</comment>
<protein>
    <submittedName>
        <fullName evidence="1">Uncharacterized protein</fullName>
    </submittedName>
</protein>
<sequence>MGMLQPPTPRLNHLSPCCNVKQARLSRNFGIDQYRQPKGCSCINPTPVDVWSILWIIFPCFAHKSQKTKGKPKTEKDQSEVS</sequence>
<dbReference type="Proteomes" id="UP000670092">
    <property type="component" value="Unassembled WGS sequence"/>
</dbReference>
<organism evidence="1 2">
    <name type="scientific">Ajellomyces capsulatus</name>
    <name type="common">Darling's disease fungus</name>
    <name type="synonym">Histoplasma capsulatum</name>
    <dbReference type="NCBI Taxonomy" id="5037"/>
    <lineage>
        <taxon>Eukaryota</taxon>
        <taxon>Fungi</taxon>
        <taxon>Dikarya</taxon>
        <taxon>Ascomycota</taxon>
        <taxon>Pezizomycotina</taxon>
        <taxon>Eurotiomycetes</taxon>
        <taxon>Eurotiomycetidae</taxon>
        <taxon>Onygenales</taxon>
        <taxon>Ajellomycetaceae</taxon>
        <taxon>Histoplasma</taxon>
    </lineage>
</organism>
<name>A0A8H8CZ78_AJECA</name>
<accession>A0A8H8CZ78</accession>